<dbReference type="Proteomes" id="UP000000641">
    <property type="component" value="Chromosome"/>
</dbReference>
<gene>
    <name evidence="4" type="ordered locus">Tpen_1781</name>
</gene>
<comment type="caution">
    <text evidence="1">Lacks conserved residue(s) required for the propagation of feature annotation.</text>
</comment>
<dbReference type="Pfam" id="PF04894">
    <property type="entry name" value="Nre_N"/>
    <property type="match status" value="1"/>
</dbReference>
<dbReference type="HOGENOM" id="CLU_039703_0_0_2"/>
<dbReference type="AlphaFoldDB" id="A1S146"/>
<dbReference type="PANTHER" id="PTHR38136">
    <property type="entry name" value="DNA REPAIR PROTEIN"/>
    <property type="match status" value="1"/>
</dbReference>
<keyword evidence="5" id="KW-1185">Reference proteome</keyword>
<dbReference type="OrthoDB" id="6609at2157"/>
<comment type="function">
    <text evidence="1">Involved in DNA damage repair.</text>
</comment>
<dbReference type="InterPro" id="IPR006978">
    <property type="entry name" value="Nre_N"/>
</dbReference>
<dbReference type="HAMAP" id="MF_02096">
    <property type="entry name" value="Nre"/>
    <property type="match status" value="1"/>
</dbReference>
<comment type="similarity">
    <text evidence="1">Belongs to the Nre family.</text>
</comment>
<dbReference type="eggNOG" id="arCOG04269">
    <property type="taxonomic scope" value="Archaea"/>
</dbReference>
<reference evidence="5" key="1">
    <citation type="journal article" date="2008" name="J. Bacteriol.">
        <title>Genome sequence of Thermofilum pendens reveals an exceptional loss of biosynthetic pathways without genome reduction.</title>
        <authorList>
            <person name="Anderson I."/>
            <person name="Rodriguez J."/>
            <person name="Susanti D."/>
            <person name="Porat I."/>
            <person name="Reich C."/>
            <person name="Ulrich L.E."/>
            <person name="Elkins J.G."/>
            <person name="Mavromatis K."/>
            <person name="Lykidis A."/>
            <person name="Kim E."/>
            <person name="Thompson L.S."/>
            <person name="Nolan M."/>
            <person name="Land M."/>
            <person name="Copeland A."/>
            <person name="Lapidus A."/>
            <person name="Lucas S."/>
            <person name="Detter C."/>
            <person name="Zhulin I.B."/>
            <person name="Olsen G.J."/>
            <person name="Whitman W."/>
            <person name="Mukhopadhyay B."/>
            <person name="Bristow J."/>
            <person name="Kyrpides N."/>
        </authorList>
    </citation>
    <scope>NUCLEOTIDE SEQUENCE [LARGE SCALE GENOMIC DNA]</scope>
    <source>
        <strain evidence="5">DSM 2475 / Hrk 5</strain>
    </source>
</reference>
<evidence type="ECO:0000259" key="2">
    <source>
        <dbReference type="Pfam" id="PF04894"/>
    </source>
</evidence>
<evidence type="ECO:0000259" key="3">
    <source>
        <dbReference type="Pfam" id="PF04895"/>
    </source>
</evidence>
<dbReference type="STRING" id="368408.Tpen_1781"/>
<accession>A1S146</accession>
<keyword evidence="1" id="KW-0234">DNA repair</keyword>
<organism evidence="4 5">
    <name type="scientific">Thermofilum pendens (strain DSM 2475 / Hrk 5)</name>
    <dbReference type="NCBI Taxonomy" id="368408"/>
    <lineage>
        <taxon>Archaea</taxon>
        <taxon>Thermoproteota</taxon>
        <taxon>Thermoprotei</taxon>
        <taxon>Thermofilales</taxon>
        <taxon>Thermofilaceae</taxon>
        <taxon>Thermofilum</taxon>
    </lineage>
</organism>
<dbReference type="GeneID" id="4601925"/>
<name>A1S146_THEPD</name>
<dbReference type="InterPro" id="IPR006979">
    <property type="entry name" value="Nre_C"/>
</dbReference>
<dbReference type="RefSeq" id="WP_011753441.1">
    <property type="nucleotide sequence ID" value="NC_008698.1"/>
</dbReference>
<dbReference type="EnsemblBacteria" id="ABL79176">
    <property type="protein sequence ID" value="ABL79176"/>
    <property type="gene ID" value="Tpen_1781"/>
</dbReference>
<sequence length="408" mass="46279">MGERAAATCLQCRGAKRLCGKSSCPVLDLWLALERVRVPETREIDGYSPPTVFVGRHGYPEVRFSVGVPSIEGDPALFEDQERWLSMPLRDVIGMRLGIVRGEVRVKVDGRGLSDEVRLAALSSRPVDVEILLEKAPRARPLVDLFSPPLGPAGPAAKISVLGNPSVPRSLEKAYYDYDLGAREAIYALYREGVPVHYIQRALSVGALGLGGRRRIVPTRWAITAVDSTLSQELIEEVKRLDYFDEYLFFERKFSDNTFVAIIAPGAWSYEWIEAWFPHTTWNPSARLEVEGDWEGFKGRTTYASLGGCYYAARLATAEFMLREKRQGTAILLREIYEGFFLPIGVWFVRENVRELFRSKPERYESLEEVLRRLEKSTRLPLGTWLAASTLLRRLLRQSSIEAYIWRG</sequence>
<dbReference type="PANTHER" id="PTHR38136:SF2">
    <property type="entry name" value="DNA REPAIR PROTEIN"/>
    <property type="match status" value="1"/>
</dbReference>
<dbReference type="EMBL" id="CP000505">
    <property type="protein sequence ID" value="ABL79176.1"/>
    <property type="molecule type" value="Genomic_DNA"/>
</dbReference>
<dbReference type="GO" id="GO:0006281">
    <property type="term" value="P:DNA repair"/>
    <property type="evidence" value="ECO:0007669"/>
    <property type="project" value="UniProtKB-UniRule"/>
</dbReference>
<evidence type="ECO:0000313" key="5">
    <source>
        <dbReference type="Proteomes" id="UP000000641"/>
    </source>
</evidence>
<evidence type="ECO:0000313" key="4">
    <source>
        <dbReference type="EMBL" id="ABL79176.1"/>
    </source>
</evidence>
<proteinExistence type="inferred from homology"/>
<evidence type="ECO:0000256" key="1">
    <source>
        <dbReference type="HAMAP-Rule" id="MF_02096"/>
    </source>
</evidence>
<dbReference type="InterPro" id="IPR033167">
    <property type="entry name" value="Nre"/>
</dbReference>
<dbReference type="KEGG" id="tpe:Tpen_1781"/>
<dbReference type="Pfam" id="PF04895">
    <property type="entry name" value="Nre_C"/>
    <property type="match status" value="1"/>
</dbReference>
<feature type="domain" description="Archaeal Nre C-terminal" evidence="3">
    <location>
        <begin position="295"/>
        <end position="404"/>
    </location>
</feature>
<protein>
    <recommendedName>
        <fullName evidence="1">DNA repair protein</fullName>
    </recommendedName>
</protein>
<feature type="domain" description="Archaeal Nre N-terminal" evidence="2">
    <location>
        <begin position="18"/>
        <end position="283"/>
    </location>
</feature>
<keyword evidence="1" id="KW-0227">DNA damage</keyword>